<organism evidence="9">
    <name type="scientific">Eiseniibacteriota bacterium</name>
    <dbReference type="NCBI Taxonomy" id="2212470"/>
    <lineage>
        <taxon>Bacteria</taxon>
        <taxon>Candidatus Eiseniibacteriota</taxon>
    </lineage>
</organism>
<evidence type="ECO:0000256" key="2">
    <source>
        <dbReference type="ARBA" id="ARBA00022438"/>
    </source>
</evidence>
<evidence type="ECO:0000256" key="5">
    <source>
        <dbReference type="ARBA" id="ARBA00022801"/>
    </source>
</evidence>
<comment type="caution">
    <text evidence="9">The sequence shown here is derived from an EMBL/GenBank/DDBJ whole genome shotgun (WGS) entry which is preliminary data.</text>
</comment>
<evidence type="ECO:0000256" key="1">
    <source>
        <dbReference type="ARBA" id="ARBA00006272"/>
    </source>
</evidence>
<comment type="similarity">
    <text evidence="1 6">Belongs to the peptidase M42 family.</text>
</comment>
<keyword evidence="4 8" id="KW-0479">Metal-binding</keyword>
<evidence type="ECO:0000313" key="9">
    <source>
        <dbReference type="EMBL" id="HER43183.1"/>
    </source>
</evidence>
<dbReference type="InterPro" id="IPR008007">
    <property type="entry name" value="Peptidase_M42"/>
</dbReference>
<dbReference type="PIRSF" id="PIRSF001123">
    <property type="entry name" value="PepA_GA"/>
    <property type="match status" value="1"/>
</dbReference>
<dbReference type="GO" id="GO:0004177">
    <property type="term" value="F:aminopeptidase activity"/>
    <property type="evidence" value="ECO:0007669"/>
    <property type="project" value="UniProtKB-UniRule"/>
</dbReference>
<proteinExistence type="inferred from homology"/>
<feature type="binding site" evidence="8">
    <location>
        <position position="177"/>
    </location>
    <ligand>
        <name>Zn(2+)</name>
        <dbReference type="ChEBI" id="CHEBI:29105"/>
        <label>2</label>
    </ligand>
</feature>
<evidence type="ECO:0000256" key="3">
    <source>
        <dbReference type="ARBA" id="ARBA00022670"/>
    </source>
</evidence>
<sequence>MDRTETLMKEFTEAPGVSGFEGEIAGLMRSHLSKVADFETDRLGSVVARLRAGKKGPRIMLTAHMDEVGFMVSHFTSRFVRFNKMGGWWTPRMVGLPVTVRTAKGDVRGVIASKSPFFMDEEERKKVPKADDLFIDVGAVGGKGPESLGILPGDPVIPDFPFTVLAGGKTYLAKAWDDRVGCVMVVEALRRLAKAAPPNAVFGVGSVQEEVGIRGAVTSGALIDPDVCIALEVNLAQDIPGSAEGRPEKLGGGVSIYVYDATLIPNSRLRDLAVAVAKEKKIPYHYSALPVGGTDGGKVQLNRHGVPTIVIGVPTRYIHSGAGIIYRPDYDAALKLVVETVRKLDAKRVKGLV</sequence>
<dbReference type="GO" id="GO:0006508">
    <property type="term" value="P:proteolysis"/>
    <property type="evidence" value="ECO:0007669"/>
    <property type="project" value="UniProtKB-KW"/>
</dbReference>
<feature type="binding site" evidence="8">
    <location>
        <position position="319"/>
    </location>
    <ligand>
        <name>Zn(2+)</name>
        <dbReference type="ChEBI" id="CHEBI:29105"/>
        <label>2</label>
    </ligand>
</feature>
<feature type="binding site" evidence="8">
    <location>
        <position position="64"/>
    </location>
    <ligand>
        <name>Zn(2+)</name>
        <dbReference type="ChEBI" id="CHEBI:29105"/>
        <label>1</label>
    </ligand>
</feature>
<dbReference type="InterPro" id="IPR023367">
    <property type="entry name" value="Peptidase_M42_dom2"/>
</dbReference>
<name>A0A7V2ATW1_UNCEI</name>
<comment type="cofactor">
    <cofactor evidence="8">
        <name>a divalent metal cation</name>
        <dbReference type="ChEBI" id="CHEBI:60240"/>
    </cofactor>
    <text evidence="8">Binds 2 divalent metal cations per subunit.</text>
</comment>
<dbReference type="PANTHER" id="PTHR32481:SF0">
    <property type="entry name" value="AMINOPEPTIDASE YPDE-RELATED"/>
    <property type="match status" value="1"/>
</dbReference>
<feature type="binding site" evidence="8">
    <location>
        <position position="177"/>
    </location>
    <ligand>
        <name>Zn(2+)</name>
        <dbReference type="ChEBI" id="CHEBI:29105"/>
        <label>1</label>
    </ligand>
</feature>
<evidence type="ECO:0000256" key="8">
    <source>
        <dbReference type="PIRSR" id="PIRSR001123-2"/>
    </source>
</evidence>
<dbReference type="AlphaFoldDB" id="A0A7V2ATW1"/>
<dbReference type="SUPFAM" id="SSF53187">
    <property type="entry name" value="Zn-dependent exopeptidases"/>
    <property type="match status" value="1"/>
</dbReference>
<gene>
    <name evidence="9" type="ORF">ENO08_01840</name>
</gene>
<keyword evidence="3" id="KW-0645">Protease</keyword>
<dbReference type="PANTHER" id="PTHR32481">
    <property type="entry name" value="AMINOPEPTIDASE"/>
    <property type="match status" value="1"/>
</dbReference>
<dbReference type="InterPro" id="IPR051464">
    <property type="entry name" value="Peptidase_M42_aminopept"/>
</dbReference>
<feature type="binding site" evidence="8">
    <location>
        <position position="210"/>
    </location>
    <ligand>
        <name>Zn(2+)</name>
        <dbReference type="ChEBI" id="CHEBI:29105"/>
        <label>2</label>
    </ligand>
</feature>
<feature type="active site" description="Proton acceptor" evidence="7">
    <location>
        <position position="209"/>
    </location>
</feature>
<dbReference type="EMBL" id="DSEC01000132">
    <property type="protein sequence ID" value="HER43183.1"/>
    <property type="molecule type" value="Genomic_DNA"/>
</dbReference>
<feature type="binding site" evidence="8">
    <location>
        <position position="232"/>
    </location>
    <ligand>
        <name>Zn(2+)</name>
        <dbReference type="ChEBI" id="CHEBI:29105"/>
        <label>1</label>
    </ligand>
</feature>
<keyword evidence="5" id="KW-0378">Hydrolase</keyword>
<dbReference type="Pfam" id="PF05343">
    <property type="entry name" value="Peptidase_M42"/>
    <property type="match status" value="1"/>
</dbReference>
<keyword evidence="2" id="KW-0031">Aminopeptidase</keyword>
<evidence type="ECO:0000256" key="6">
    <source>
        <dbReference type="PIRNR" id="PIRNR001123"/>
    </source>
</evidence>
<evidence type="ECO:0000256" key="7">
    <source>
        <dbReference type="PIRSR" id="PIRSR001123-1"/>
    </source>
</evidence>
<dbReference type="CDD" id="cd05656">
    <property type="entry name" value="M42_Frv"/>
    <property type="match status" value="1"/>
</dbReference>
<dbReference type="SUPFAM" id="SSF101821">
    <property type="entry name" value="Aminopeptidase/glucanase lid domain"/>
    <property type="match status" value="1"/>
</dbReference>
<dbReference type="GO" id="GO:0046872">
    <property type="term" value="F:metal ion binding"/>
    <property type="evidence" value="ECO:0007669"/>
    <property type="project" value="UniProtKB-UniRule"/>
</dbReference>
<reference evidence="9" key="1">
    <citation type="journal article" date="2020" name="mSystems">
        <title>Genome- and Community-Level Interaction Insights into Carbon Utilization and Element Cycling Functions of Hydrothermarchaeota in Hydrothermal Sediment.</title>
        <authorList>
            <person name="Zhou Z."/>
            <person name="Liu Y."/>
            <person name="Xu W."/>
            <person name="Pan J."/>
            <person name="Luo Z.H."/>
            <person name="Li M."/>
        </authorList>
    </citation>
    <scope>NUCLEOTIDE SEQUENCE [LARGE SCALE GENOMIC DNA]</scope>
    <source>
        <strain evidence="9">SpSt-1233</strain>
    </source>
</reference>
<protein>
    <submittedName>
        <fullName evidence="9">M42 family peptidase</fullName>
    </submittedName>
</protein>
<dbReference type="Gene3D" id="2.40.30.40">
    <property type="entry name" value="Peptidase M42, domain 2"/>
    <property type="match status" value="1"/>
</dbReference>
<dbReference type="Gene3D" id="3.40.630.10">
    <property type="entry name" value="Zn peptidases"/>
    <property type="match status" value="1"/>
</dbReference>
<accession>A0A7V2ATW1</accession>
<dbReference type="Proteomes" id="UP000886069">
    <property type="component" value="Unassembled WGS sequence"/>
</dbReference>
<evidence type="ECO:0000256" key="4">
    <source>
        <dbReference type="ARBA" id="ARBA00022723"/>
    </source>
</evidence>